<sequence length="209" mass="23399">MYLSLLRLNPRSKRALTESSRPYELHRSLLKAFPDKADGGPGRVLFRLDMNEQTGGISVLIQSEKKPFWTNLNGYTEFVTECKCKEFKPALAPGQVLRFRLRANPTKRSKSTGKREGILKTEEQVEWLRKKGMNGGFEVCEVFTVDEGFAKDKMTDTDNAGHHTNMLSVRFDGLLRVTDSDAFQSTLRDGIGSAKGFGFGLLSVASVKE</sequence>
<protein>
    <submittedName>
        <fullName evidence="1">CRISPR-associated protein Cse3</fullName>
    </submittedName>
</protein>
<dbReference type="OMA" id="EQAGWPT"/>
<organism evidence="1 2">
    <name type="scientific">Dehalococcoides mccartyi</name>
    <dbReference type="NCBI Taxonomy" id="61435"/>
    <lineage>
        <taxon>Bacteria</taxon>
        <taxon>Bacillati</taxon>
        <taxon>Chloroflexota</taxon>
        <taxon>Dehalococcoidia</taxon>
        <taxon>Dehalococcoidales</taxon>
        <taxon>Dehalococcoidaceae</taxon>
        <taxon>Dehalococcoides</taxon>
    </lineage>
</organism>
<accession>A0A142VBK7</accession>
<dbReference type="Gene3D" id="3.30.70.1200">
    <property type="entry name" value="Crispr-associated protein, domain 1"/>
    <property type="match status" value="1"/>
</dbReference>
<dbReference type="RefSeq" id="WP_011309885.1">
    <property type="nucleotide sequence ID" value="NZ_CP011127.1"/>
</dbReference>
<dbReference type="SMART" id="SM01101">
    <property type="entry name" value="CRISPR_assoc"/>
    <property type="match status" value="1"/>
</dbReference>
<evidence type="ECO:0000313" key="1">
    <source>
        <dbReference type="EMBL" id="AMU87198.1"/>
    </source>
</evidence>
<dbReference type="Gene3D" id="3.30.70.1210">
    <property type="entry name" value="Crispr-associated protein, domain 2"/>
    <property type="match status" value="1"/>
</dbReference>
<gene>
    <name evidence="1" type="ORF">Dm11a5_1372</name>
</gene>
<dbReference type="CDD" id="cd09727">
    <property type="entry name" value="Cas6_I-E"/>
    <property type="match status" value="1"/>
</dbReference>
<dbReference type="NCBIfam" id="TIGR01907">
    <property type="entry name" value="casE_Cse3"/>
    <property type="match status" value="1"/>
</dbReference>
<dbReference type="Pfam" id="PF08798">
    <property type="entry name" value="CRISPR_assoc"/>
    <property type="match status" value="1"/>
</dbReference>
<evidence type="ECO:0000313" key="2">
    <source>
        <dbReference type="Proteomes" id="UP000076394"/>
    </source>
</evidence>
<dbReference type="InterPro" id="IPR010179">
    <property type="entry name" value="CRISPR-assoc_prot_Cse3"/>
</dbReference>
<dbReference type="OrthoDB" id="9795689at2"/>
<dbReference type="PATRIC" id="fig|61435.8.peg.1363"/>
<name>A0A142VBK7_9CHLR</name>
<dbReference type="SUPFAM" id="SSF117987">
    <property type="entry name" value="CRISPR-associated protein"/>
    <property type="match status" value="2"/>
</dbReference>
<dbReference type="Proteomes" id="UP000076394">
    <property type="component" value="Chromosome"/>
</dbReference>
<dbReference type="EMBL" id="CP011127">
    <property type="protein sequence ID" value="AMU87198.1"/>
    <property type="molecule type" value="Genomic_DNA"/>
</dbReference>
<proteinExistence type="predicted"/>
<reference evidence="1 2" key="1">
    <citation type="submission" date="2015-03" db="EMBL/GenBank/DDBJ databases">
        <title>Genomic characterization of Dehalococcoides mccartyi strain 11a5, an unusal plasmid-containing chloroethene dechlorinator.</title>
        <authorList>
            <person name="Zhao S."/>
            <person name="Ding C."/>
            <person name="He J."/>
        </authorList>
    </citation>
    <scope>NUCLEOTIDE SEQUENCE [LARGE SCALE GENOMIC DNA]</scope>
    <source>
        <strain evidence="1 2">11a5</strain>
    </source>
</reference>
<dbReference type="AlphaFoldDB" id="A0A142VBK7"/>